<dbReference type="NCBIfam" id="TIGR03725">
    <property type="entry name" value="T6A_YeaZ"/>
    <property type="match status" value="1"/>
</dbReference>
<dbReference type="Pfam" id="PF00814">
    <property type="entry name" value="TsaD"/>
    <property type="match status" value="1"/>
</dbReference>
<dbReference type="InterPro" id="IPR000905">
    <property type="entry name" value="Gcp-like_dom"/>
</dbReference>
<feature type="domain" description="Gcp-like" evidence="1">
    <location>
        <begin position="32"/>
        <end position="113"/>
    </location>
</feature>
<dbReference type="PANTHER" id="PTHR11735">
    <property type="entry name" value="TRNA N6-ADENOSINE THREONYLCARBAMOYLTRANSFERASE"/>
    <property type="match status" value="1"/>
</dbReference>
<dbReference type="PANTHER" id="PTHR11735:SF11">
    <property type="entry name" value="TRNA THREONYLCARBAMOYLADENOSINE BIOSYNTHESIS PROTEIN TSAB"/>
    <property type="match status" value="1"/>
</dbReference>
<organism evidence="2">
    <name type="scientific">marine sediment metagenome</name>
    <dbReference type="NCBI Taxonomy" id="412755"/>
    <lineage>
        <taxon>unclassified sequences</taxon>
        <taxon>metagenomes</taxon>
        <taxon>ecological metagenomes</taxon>
    </lineage>
</organism>
<dbReference type="InterPro" id="IPR022496">
    <property type="entry name" value="T6A_TsaB"/>
</dbReference>
<feature type="non-terminal residue" evidence="2">
    <location>
        <position position="115"/>
    </location>
</feature>
<dbReference type="AlphaFoldDB" id="A0A0F8Z812"/>
<dbReference type="EMBL" id="LAZR01065087">
    <property type="protein sequence ID" value="KKK56251.1"/>
    <property type="molecule type" value="Genomic_DNA"/>
</dbReference>
<proteinExistence type="predicted"/>
<dbReference type="GO" id="GO:0002949">
    <property type="term" value="P:tRNA threonylcarbamoyladenosine modification"/>
    <property type="evidence" value="ECO:0007669"/>
    <property type="project" value="InterPro"/>
</dbReference>
<evidence type="ECO:0000259" key="1">
    <source>
        <dbReference type="Pfam" id="PF00814"/>
    </source>
</evidence>
<evidence type="ECO:0000313" key="2">
    <source>
        <dbReference type="EMBL" id="KKK56251.1"/>
    </source>
</evidence>
<dbReference type="SUPFAM" id="SSF53067">
    <property type="entry name" value="Actin-like ATPase domain"/>
    <property type="match status" value="1"/>
</dbReference>
<dbReference type="Gene3D" id="3.30.420.40">
    <property type="match status" value="1"/>
</dbReference>
<accession>A0A0F8Z812</accession>
<reference evidence="2" key="1">
    <citation type="journal article" date="2015" name="Nature">
        <title>Complex archaea that bridge the gap between prokaryotes and eukaryotes.</title>
        <authorList>
            <person name="Spang A."/>
            <person name="Saw J.H."/>
            <person name="Jorgensen S.L."/>
            <person name="Zaremba-Niedzwiedzka K."/>
            <person name="Martijn J."/>
            <person name="Lind A.E."/>
            <person name="van Eijk R."/>
            <person name="Schleper C."/>
            <person name="Guy L."/>
            <person name="Ettema T.J."/>
        </authorList>
    </citation>
    <scope>NUCLEOTIDE SEQUENCE</scope>
</reference>
<comment type="caution">
    <text evidence="2">The sequence shown here is derived from an EMBL/GenBank/DDBJ whole genome shotgun (WGS) entry which is preliminary data.</text>
</comment>
<gene>
    <name evidence="2" type="ORF">LCGC14_3066390</name>
</gene>
<protein>
    <recommendedName>
        <fullName evidence="1">Gcp-like domain-containing protein</fullName>
    </recommendedName>
</protein>
<dbReference type="InterPro" id="IPR043129">
    <property type="entry name" value="ATPase_NBD"/>
</dbReference>
<dbReference type="CDD" id="cd24032">
    <property type="entry name" value="ASKHA_NBD_TsaB"/>
    <property type="match status" value="1"/>
</dbReference>
<sequence>MRILAIDTATKSCSIAIVDGETLMAEINLISGETHSKHLMGMVKQVFDLSGCHLSDIDGFAVTRGPGSFTGLRIGISAIKGLAMASGKSMVGVSVLDALAFQLSFTSSLICPTLD</sequence>
<name>A0A0F8Z812_9ZZZZ</name>
<dbReference type="GO" id="GO:0005829">
    <property type="term" value="C:cytosol"/>
    <property type="evidence" value="ECO:0007669"/>
    <property type="project" value="TreeGrafter"/>
</dbReference>